<protein>
    <recommendedName>
        <fullName evidence="2 5">Isocitrate lyase</fullName>
        <ecNumber evidence="1 5">4.1.3.1</ecNumber>
    </recommendedName>
</protein>
<keyword evidence="3 6" id="KW-0456">Lyase</keyword>
<accession>A0ABT5EY57</accession>
<dbReference type="CDD" id="cd00377">
    <property type="entry name" value="ICL_PEPM"/>
    <property type="match status" value="1"/>
</dbReference>
<dbReference type="SUPFAM" id="SSF51621">
    <property type="entry name" value="Phosphoenolpyruvate/pyruvate domain"/>
    <property type="match status" value="1"/>
</dbReference>
<evidence type="ECO:0000256" key="3">
    <source>
        <dbReference type="ARBA" id="ARBA00023239"/>
    </source>
</evidence>
<dbReference type="RefSeq" id="WP_271924659.1">
    <property type="nucleotide sequence ID" value="NZ_JAQNDO010000001.1"/>
</dbReference>
<dbReference type="Pfam" id="PF00463">
    <property type="entry name" value="ICL"/>
    <property type="match status" value="1"/>
</dbReference>
<organism evidence="6 7">
    <name type="scientific">Polyangium mundeleinium</name>
    <dbReference type="NCBI Taxonomy" id="2995306"/>
    <lineage>
        <taxon>Bacteria</taxon>
        <taxon>Pseudomonadati</taxon>
        <taxon>Myxococcota</taxon>
        <taxon>Polyangia</taxon>
        <taxon>Polyangiales</taxon>
        <taxon>Polyangiaceae</taxon>
        <taxon>Polyangium</taxon>
    </lineage>
</organism>
<reference evidence="6 7" key="1">
    <citation type="submission" date="2022-11" db="EMBL/GenBank/DDBJ databases">
        <title>Minimal conservation of predation-associated metabolite biosynthetic gene clusters underscores biosynthetic potential of Myxococcota including descriptions for ten novel species: Archangium lansinium sp. nov., Myxococcus landrumus sp. nov., Nannocystis bai.</title>
        <authorList>
            <person name="Ahearne A."/>
            <person name="Stevens C."/>
            <person name="Dowd S."/>
        </authorList>
    </citation>
    <scope>NUCLEOTIDE SEQUENCE [LARGE SCALE GENOMIC DNA]</scope>
    <source>
        <strain evidence="6 7">RJM3</strain>
    </source>
</reference>
<proteinExistence type="predicted"/>
<dbReference type="PROSITE" id="PS00161">
    <property type="entry name" value="ISOCITRATE_LYASE"/>
    <property type="match status" value="1"/>
</dbReference>
<name>A0ABT5EY57_9BACT</name>
<comment type="catalytic activity">
    <reaction evidence="4">
        <text>D-threo-isocitrate = glyoxylate + succinate</text>
        <dbReference type="Rhea" id="RHEA:13245"/>
        <dbReference type="ChEBI" id="CHEBI:15562"/>
        <dbReference type="ChEBI" id="CHEBI:30031"/>
        <dbReference type="ChEBI" id="CHEBI:36655"/>
        <dbReference type="EC" id="4.1.3.1"/>
    </reaction>
</comment>
<evidence type="ECO:0000313" key="7">
    <source>
        <dbReference type="Proteomes" id="UP001221411"/>
    </source>
</evidence>
<evidence type="ECO:0000256" key="4">
    <source>
        <dbReference type="ARBA" id="ARBA00023531"/>
    </source>
</evidence>
<dbReference type="PANTHER" id="PTHR21631">
    <property type="entry name" value="ISOCITRATE LYASE/MALATE SYNTHASE"/>
    <property type="match status" value="1"/>
</dbReference>
<dbReference type="Gene3D" id="3.20.20.60">
    <property type="entry name" value="Phosphoenolpyruvate-binding domains"/>
    <property type="match status" value="1"/>
</dbReference>
<comment type="caution">
    <text evidence="6">The sequence shown here is derived from an EMBL/GenBank/DDBJ whole genome shotgun (WGS) entry which is preliminary data.</text>
</comment>
<dbReference type="GO" id="GO:0004451">
    <property type="term" value="F:isocitrate lyase activity"/>
    <property type="evidence" value="ECO:0007669"/>
    <property type="project" value="UniProtKB-EC"/>
</dbReference>
<dbReference type="InterPro" id="IPR039556">
    <property type="entry name" value="ICL/PEPM"/>
</dbReference>
<sequence>MSVAYPLPVRSSAVPSNGLVPNRWEGIARPYTEADVERLRGSFHIEHTIAKLGAQRLWELLHTEDYVAALGALTGNQAMQQVRAGLKAIYLSGWQVAADANLAGEMYPDQSLYPANSVPSVVRRINQALLRADQIEHAEGKRERHWLAPIVADAEAGFGGPLNAFELMKGMIEAGAAGVHFEDQLASEKKCGHMGGKVLVPTSQFVRTLVAARLASDVMGVPTLLVARTDADSAKLLTSDVDPRDRPFLTGQRTPEGFFQFKGGLDAAIARALAYAPYADMIWCETSTPDLDEARKFAESVHEKFPGKLLAYNCSPSFNWKKNLDDLTIAKFQRELGALGYKFQFVTLAGFHALNHGMYELAREYKVRGMSAYSELQQAEFAAEKAGYTATRHQREVGTGYFDQVAQVVSGGLASTLALNESTEAHQF</sequence>
<evidence type="ECO:0000256" key="5">
    <source>
        <dbReference type="NCBIfam" id="TIGR01346"/>
    </source>
</evidence>
<dbReference type="InterPro" id="IPR018523">
    <property type="entry name" value="Isocitrate_lyase_ph_CS"/>
</dbReference>
<evidence type="ECO:0000313" key="6">
    <source>
        <dbReference type="EMBL" id="MDC0746294.1"/>
    </source>
</evidence>
<dbReference type="EMBL" id="JAQNDO010000001">
    <property type="protein sequence ID" value="MDC0746294.1"/>
    <property type="molecule type" value="Genomic_DNA"/>
</dbReference>
<dbReference type="InterPro" id="IPR040442">
    <property type="entry name" value="Pyrv_kinase-like_dom_sf"/>
</dbReference>
<dbReference type="EC" id="4.1.3.1" evidence="1 5"/>
<dbReference type="PIRSF" id="PIRSF001362">
    <property type="entry name" value="Isocit_lyase"/>
    <property type="match status" value="1"/>
</dbReference>
<keyword evidence="7" id="KW-1185">Reference proteome</keyword>
<dbReference type="NCBIfam" id="TIGR01346">
    <property type="entry name" value="isocit_lyase"/>
    <property type="match status" value="1"/>
</dbReference>
<dbReference type="Proteomes" id="UP001221411">
    <property type="component" value="Unassembled WGS sequence"/>
</dbReference>
<evidence type="ECO:0000256" key="2">
    <source>
        <dbReference type="ARBA" id="ARBA00017446"/>
    </source>
</evidence>
<dbReference type="NCBIfam" id="NF011645">
    <property type="entry name" value="PRK15063.1"/>
    <property type="match status" value="1"/>
</dbReference>
<dbReference type="PANTHER" id="PTHR21631:SF3">
    <property type="entry name" value="BIFUNCTIONAL GLYOXYLATE CYCLE PROTEIN"/>
    <property type="match status" value="1"/>
</dbReference>
<evidence type="ECO:0000256" key="1">
    <source>
        <dbReference type="ARBA" id="ARBA00012909"/>
    </source>
</evidence>
<dbReference type="InterPro" id="IPR015813">
    <property type="entry name" value="Pyrv/PenolPyrv_kinase-like_dom"/>
</dbReference>
<dbReference type="InterPro" id="IPR006254">
    <property type="entry name" value="Isocitrate_lyase"/>
</dbReference>
<gene>
    <name evidence="6" type="primary">aceA</name>
    <name evidence="6" type="ORF">POL67_33505</name>
</gene>